<protein>
    <submittedName>
        <fullName evidence="3">Glycosyl hydrolase catalytic core-domain-containing protein</fullName>
    </submittedName>
</protein>
<feature type="domain" description="Asl1-like glycosyl hydrolase catalytic" evidence="2">
    <location>
        <begin position="37"/>
        <end position="298"/>
    </location>
</feature>
<name>A0A2T3A121_9PEZI</name>
<dbReference type="OrthoDB" id="5959761at2759"/>
<dbReference type="Pfam" id="PF11790">
    <property type="entry name" value="Glyco_hydro_cc"/>
    <property type="match status" value="1"/>
</dbReference>
<evidence type="ECO:0000259" key="2">
    <source>
        <dbReference type="Pfam" id="PF11790"/>
    </source>
</evidence>
<feature type="signal peptide" evidence="1">
    <location>
        <begin position="1"/>
        <end position="27"/>
    </location>
</feature>
<sequence>MTTAFPSLSWKAGFLAALATIPPPTTATSTTSTSKRGLAYLGDTHTGDDELLYSANSSLAWYYNWSPNAITTIPSSLPFVPLLHGLADASSSTLQSTLGALPSTSTHLLTFNEPDGTTDSGGSAISPSDAAQAYIDDIVPLRTDSSREWLISHPATTGSDSGLSWLREFNASCWEIDAENGCPLDFVALHWYGDFAGLASWLGTLYEFYVTNGTSSSSSSSSQNLTFWITEMALPQASADETLAMMNQSLSYLDSLSYVEAYAWYGTDRKSSSWDGYTGGNVAVFTSGGALTDVGALYLGGEKDGFKAGMKGAAGRGFGVSWAAAVLATVGFALSMS</sequence>
<dbReference type="GO" id="GO:0071966">
    <property type="term" value="P:fungal-type cell wall polysaccharide metabolic process"/>
    <property type="evidence" value="ECO:0007669"/>
    <property type="project" value="TreeGrafter"/>
</dbReference>
<dbReference type="SUPFAM" id="SSF51445">
    <property type="entry name" value="(Trans)glycosidases"/>
    <property type="match status" value="1"/>
</dbReference>
<dbReference type="STRING" id="2025994.A0A2T3A121"/>
<keyword evidence="1" id="KW-0732">Signal</keyword>
<dbReference type="AlphaFoldDB" id="A0A2T3A121"/>
<dbReference type="InterPro" id="IPR017853">
    <property type="entry name" value="GH"/>
</dbReference>
<dbReference type="GO" id="GO:0016787">
    <property type="term" value="F:hydrolase activity"/>
    <property type="evidence" value="ECO:0007669"/>
    <property type="project" value="UniProtKB-KW"/>
</dbReference>
<dbReference type="Gene3D" id="3.20.20.80">
    <property type="entry name" value="Glycosidases"/>
    <property type="match status" value="1"/>
</dbReference>
<dbReference type="InParanoid" id="A0A2T3A121"/>
<feature type="chain" id="PRO_5015765674" evidence="1">
    <location>
        <begin position="28"/>
        <end position="337"/>
    </location>
</feature>
<keyword evidence="4" id="KW-1185">Reference proteome</keyword>
<dbReference type="PANTHER" id="PTHR34154">
    <property type="entry name" value="ALKALI-SENSITIVE LINKAGE PROTEIN 1"/>
    <property type="match status" value="1"/>
</dbReference>
<gene>
    <name evidence="3" type="ORF">BD289DRAFT_373285</name>
</gene>
<reference evidence="3 4" key="1">
    <citation type="journal article" date="2018" name="Mycol. Prog.">
        <title>Coniella lustricola, a new species from submerged detritus.</title>
        <authorList>
            <person name="Raudabaugh D.B."/>
            <person name="Iturriaga T."/>
            <person name="Carver A."/>
            <person name="Mondo S."/>
            <person name="Pangilinan J."/>
            <person name="Lipzen A."/>
            <person name="He G."/>
            <person name="Amirebrahimi M."/>
            <person name="Grigoriev I.V."/>
            <person name="Miller A.N."/>
        </authorList>
    </citation>
    <scope>NUCLEOTIDE SEQUENCE [LARGE SCALE GENOMIC DNA]</scope>
    <source>
        <strain evidence="3 4">B22-T-1</strain>
    </source>
</reference>
<keyword evidence="3" id="KW-0378">Hydrolase</keyword>
<accession>A0A2T3A121</accession>
<dbReference type="PANTHER" id="PTHR34154:SF3">
    <property type="entry name" value="ALKALI-SENSITIVE LINKAGE PROTEIN 1"/>
    <property type="match status" value="1"/>
</dbReference>
<evidence type="ECO:0000313" key="3">
    <source>
        <dbReference type="EMBL" id="PSR80900.1"/>
    </source>
</evidence>
<proteinExistence type="predicted"/>
<dbReference type="InterPro" id="IPR053183">
    <property type="entry name" value="ASL1"/>
</dbReference>
<dbReference type="GO" id="GO:0009277">
    <property type="term" value="C:fungal-type cell wall"/>
    <property type="evidence" value="ECO:0007669"/>
    <property type="project" value="TreeGrafter"/>
</dbReference>
<dbReference type="EMBL" id="KZ678516">
    <property type="protein sequence ID" value="PSR80900.1"/>
    <property type="molecule type" value="Genomic_DNA"/>
</dbReference>
<organism evidence="3 4">
    <name type="scientific">Coniella lustricola</name>
    <dbReference type="NCBI Taxonomy" id="2025994"/>
    <lineage>
        <taxon>Eukaryota</taxon>
        <taxon>Fungi</taxon>
        <taxon>Dikarya</taxon>
        <taxon>Ascomycota</taxon>
        <taxon>Pezizomycotina</taxon>
        <taxon>Sordariomycetes</taxon>
        <taxon>Sordariomycetidae</taxon>
        <taxon>Diaporthales</taxon>
        <taxon>Schizoparmaceae</taxon>
        <taxon>Coniella</taxon>
    </lineage>
</organism>
<evidence type="ECO:0000313" key="4">
    <source>
        <dbReference type="Proteomes" id="UP000241462"/>
    </source>
</evidence>
<dbReference type="InterPro" id="IPR024655">
    <property type="entry name" value="Asl1_glyco_hydro_catalytic"/>
</dbReference>
<evidence type="ECO:0000256" key="1">
    <source>
        <dbReference type="SAM" id="SignalP"/>
    </source>
</evidence>
<dbReference type="Proteomes" id="UP000241462">
    <property type="component" value="Unassembled WGS sequence"/>
</dbReference>